<evidence type="ECO:0000313" key="3">
    <source>
        <dbReference type="Proteomes" id="UP000067206"/>
    </source>
</evidence>
<evidence type="ECO:0000256" key="1">
    <source>
        <dbReference type="SAM" id="MobiDB-lite"/>
    </source>
</evidence>
<name>A0A0M5KVG8_BIFLI</name>
<dbReference type="Proteomes" id="UP000067206">
    <property type="component" value="Chromosome"/>
</dbReference>
<feature type="region of interest" description="Disordered" evidence="1">
    <location>
        <begin position="115"/>
        <end position="142"/>
    </location>
</feature>
<organism evidence="2 3">
    <name type="scientific">Bifidobacterium longum subsp. infantis</name>
    <dbReference type="NCBI Taxonomy" id="1682"/>
    <lineage>
        <taxon>Bacteria</taxon>
        <taxon>Bacillati</taxon>
        <taxon>Actinomycetota</taxon>
        <taxon>Actinomycetes</taxon>
        <taxon>Bifidobacteriales</taxon>
        <taxon>Bifidobacteriaceae</taxon>
        <taxon>Bifidobacterium</taxon>
    </lineage>
</organism>
<protein>
    <submittedName>
        <fullName evidence="2">HipA domain-containing protein</fullName>
    </submittedName>
</protein>
<accession>A0A0M5KVG8</accession>
<sequence length="142" mass="15592">MGDSPVGVFLEDSEGNVPLEYAKGVDMPISLSLPLDGKAAYAHRRRPGARDVTPRHWEKLASENNLDPERVVGQARRMAGLVLSNIEEAYSDVEPRIRDRILMLVDSANTKIDPTYDSASMTDDPTGMLSGLMPPADEGRRL</sequence>
<proteinExistence type="predicted"/>
<dbReference type="EMBL" id="CP010411">
    <property type="protein sequence ID" value="ALE09848.1"/>
    <property type="molecule type" value="Genomic_DNA"/>
</dbReference>
<dbReference type="PATRIC" id="fig|1682.24.peg.1795"/>
<gene>
    <name evidence="2" type="ORF">RY67_1838</name>
</gene>
<dbReference type="RefSeq" id="WP_235625939.1">
    <property type="nucleotide sequence ID" value="NZ_CP010411.1"/>
</dbReference>
<dbReference type="AlphaFoldDB" id="A0A0M5KVG8"/>
<evidence type="ECO:0000313" key="2">
    <source>
        <dbReference type="EMBL" id="ALE09848.1"/>
    </source>
</evidence>
<reference evidence="2 3" key="1">
    <citation type="submission" date="2014-12" db="EMBL/GenBank/DDBJ databases">
        <title>Complete genome sequence of Bifidobacterium longum subsp. infantis BT1.</title>
        <authorList>
            <person name="Kim J.F."/>
            <person name="Kwak M.-J."/>
        </authorList>
    </citation>
    <scope>NUCLEOTIDE SEQUENCE [LARGE SCALE GENOMIC DNA]</scope>
    <source>
        <strain evidence="2 3">BT1</strain>
    </source>
</reference>